<protein>
    <submittedName>
        <fullName evidence="2">Uncharacterized protein</fullName>
    </submittedName>
</protein>
<sequence length="178" mass="19020">MNAGAVTRGVRSFRLWPFRALPTAHPPSCSVKLSSKRKGIAQIADVKIKARQESLWACTDPGRSSPRASGVQPEGAPAPAQRIGDKTQRKAGWSRVPFPGGGSWALSRRGRRAGDVSQVGKLEQMSQSSLRQRRWERRRVHGNSALNVGGAGGSQQRQLGCKERASGACGAPASLEPS</sequence>
<evidence type="ECO:0000256" key="1">
    <source>
        <dbReference type="SAM" id="MobiDB-lite"/>
    </source>
</evidence>
<comment type="caution">
    <text evidence="2">The sequence shown here is derived from an EMBL/GenBank/DDBJ whole genome shotgun (WGS) entry which is preliminary data.</text>
</comment>
<keyword evidence="3" id="KW-1185">Reference proteome</keyword>
<feature type="region of interest" description="Disordered" evidence="1">
    <location>
        <begin position="58"/>
        <end position="178"/>
    </location>
</feature>
<proteinExistence type="predicted"/>
<dbReference type="AlphaFoldDB" id="A0AB34H0Y3"/>
<name>A0AB34H0Y3_ESCRO</name>
<feature type="compositionally biased region" description="Basic residues" evidence="1">
    <location>
        <begin position="131"/>
        <end position="141"/>
    </location>
</feature>
<evidence type="ECO:0000313" key="3">
    <source>
        <dbReference type="Proteomes" id="UP001159641"/>
    </source>
</evidence>
<dbReference type="Proteomes" id="UP001159641">
    <property type="component" value="Unassembled WGS sequence"/>
</dbReference>
<dbReference type="EMBL" id="JAIQCJ010002063">
    <property type="protein sequence ID" value="KAJ8784324.1"/>
    <property type="molecule type" value="Genomic_DNA"/>
</dbReference>
<accession>A0AB34H0Y3</accession>
<gene>
    <name evidence="2" type="ORF">J1605_008329</name>
</gene>
<reference evidence="2 3" key="1">
    <citation type="submission" date="2022-11" db="EMBL/GenBank/DDBJ databases">
        <title>Whole genome sequence of Eschrichtius robustus ER-17-0199.</title>
        <authorList>
            <person name="Bruniche-Olsen A."/>
            <person name="Black A.N."/>
            <person name="Fields C.J."/>
            <person name="Walden K."/>
            <person name="Dewoody J.A."/>
        </authorList>
    </citation>
    <scope>NUCLEOTIDE SEQUENCE [LARGE SCALE GENOMIC DNA]</scope>
    <source>
        <strain evidence="2">ER-17-0199</strain>
        <tissue evidence="2">Blubber</tissue>
    </source>
</reference>
<evidence type="ECO:0000313" key="2">
    <source>
        <dbReference type="EMBL" id="KAJ8784324.1"/>
    </source>
</evidence>
<organism evidence="2 3">
    <name type="scientific">Eschrichtius robustus</name>
    <name type="common">California gray whale</name>
    <name type="synonym">Eschrichtius gibbosus</name>
    <dbReference type="NCBI Taxonomy" id="9764"/>
    <lineage>
        <taxon>Eukaryota</taxon>
        <taxon>Metazoa</taxon>
        <taxon>Chordata</taxon>
        <taxon>Craniata</taxon>
        <taxon>Vertebrata</taxon>
        <taxon>Euteleostomi</taxon>
        <taxon>Mammalia</taxon>
        <taxon>Eutheria</taxon>
        <taxon>Laurasiatheria</taxon>
        <taxon>Artiodactyla</taxon>
        <taxon>Whippomorpha</taxon>
        <taxon>Cetacea</taxon>
        <taxon>Mysticeti</taxon>
        <taxon>Eschrichtiidae</taxon>
        <taxon>Eschrichtius</taxon>
    </lineage>
</organism>